<keyword evidence="4" id="KW-1185">Reference proteome</keyword>
<dbReference type="InterPro" id="IPR002882">
    <property type="entry name" value="CofD"/>
</dbReference>
<name>A0ABV8LJE4_9ACTN</name>
<keyword evidence="2" id="KW-0460">Magnesium</keyword>
<dbReference type="InterPro" id="IPR010115">
    <property type="entry name" value="FbiA/CofD"/>
</dbReference>
<organism evidence="3 4">
    <name type="scientific">Hamadaea flava</name>
    <dbReference type="NCBI Taxonomy" id="1742688"/>
    <lineage>
        <taxon>Bacteria</taxon>
        <taxon>Bacillati</taxon>
        <taxon>Actinomycetota</taxon>
        <taxon>Actinomycetes</taxon>
        <taxon>Micromonosporales</taxon>
        <taxon>Micromonosporaceae</taxon>
        <taxon>Hamadaea</taxon>
    </lineage>
</organism>
<dbReference type="PANTHER" id="PTHR43007">
    <property type="entry name" value="2-PHOSPHO-L-LACTATE TRANSFERASE"/>
    <property type="match status" value="1"/>
</dbReference>
<accession>A0ABV8LJE4</accession>
<sequence length="336" mass="34571">MRMTVIAGGIGGARFLQGVRAYARTIGGEVTAIVNVGDDVTLHGLRICPDLDSVMYTLGGGNDAERGWGRAKETWTVKEELAAYGLGPEWFGLGDRDIATHLTRSVMLTAGYPLSQVTEALNRRWQPGVRMIPATDDKVETHVVISAADAADQGLVTSGTATAALEGGEYAMHFQEWWVRYRAGIPAKKFVFVGSEQAAPAPGVVDALTDADVVLIAPSNPVVSVAPVLAIPGVRAALLAARGPVVGVSPIIAGAPVRGMADKCLAAIGVDCTAQAVGGAYGARGSGGILDAWLVDTSDAGIVVPGVTVRSAPLWMTDEDATAAMVRAALTAGGVA</sequence>
<evidence type="ECO:0000256" key="2">
    <source>
        <dbReference type="ARBA" id="ARBA00022842"/>
    </source>
</evidence>
<evidence type="ECO:0000256" key="1">
    <source>
        <dbReference type="ARBA" id="ARBA00022679"/>
    </source>
</evidence>
<reference evidence="4" key="1">
    <citation type="journal article" date="2019" name="Int. J. Syst. Evol. Microbiol.">
        <title>The Global Catalogue of Microorganisms (GCM) 10K type strain sequencing project: providing services to taxonomists for standard genome sequencing and annotation.</title>
        <authorList>
            <consortium name="The Broad Institute Genomics Platform"/>
            <consortium name="The Broad Institute Genome Sequencing Center for Infectious Disease"/>
            <person name="Wu L."/>
            <person name="Ma J."/>
        </authorList>
    </citation>
    <scope>NUCLEOTIDE SEQUENCE [LARGE SCALE GENOMIC DNA]</scope>
    <source>
        <strain evidence="4">CGMCC 4.7289</strain>
    </source>
</reference>
<dbReference type="EMBL" id="JBHSAY010000003">
    <property type="protein sequence ID" value="MFC4129929.1"/>
    <property type="molecule type" value="Genomic_DNA"/>
</dbReference>
<evidence type="ECO:0000313" key="3">
    <source>
        <dbReference type="EMBL" id="MFC4129929.1"/>
    </source>
</evidence>
<dbReference type="HAMAP" id="MF_01257">
    <property type="entry name" value="CofD"/>
    <property type="match status" value="1"/>
</dbReference>
<dbReference type="PANTHER" id="PTHR43007:SF1">
    <property type="entry name" value="2-PHOSPHO-L-LACTATE TRANSFERASE"/>
    <property type="match status" value="1"/>
</dbReference>
<keyword evidence="1 3" id="KW-0808">Transferase</keyword>
<protein>
    <submittedName>
        <fullName evidence="3">2-phospho-L-lactate transferase</fullName>
        <ecNumber evidence="3">2.7.8.28</ecNumber>
    </submittedName>
</protein>
<dbReference type="InterPro" id="IPR038136">
    <property type="entry name" value="CofD-like_dom_sf"/>
</dbReference>
<dbReference type="RefSeq" id="WP_253760158.1">
    <property type="nucleotide sequence ID" value="NZ_JAMZDZ010000001.1"/>
</dbReference>
<gene>
    <name evidence="3" type="primary">cofD</name>
    <name evidence="3" type="ORF">ACFOZ4_04860</name>
</gene>
<comment type="caution">
    <text evidence="3">The sequence shown here is derived from an EMBL/GenBank/DDBJ whole genome shotgun (WGS) entry which is preliminary data.</text>
</comment>
<dbReference type="EC" id="2.7.8.28" evidence="3"/>
<evidence type="ECO:0000313" key="4">
    <source>
        <dbReference type="Proteomes" id="UP001595816"/>
    </source>
</evidence>
<proteinExistence type="inferred from homology"/>
<dbReference type="Proteomes" id="UP001595816">
    <property type="component" value="Unassembled WGS sequence"/>
</dbReference>
<dbReference type="NCBIfam" id="TIGR01819">
    <property type="entry name" value="F420_cofD"/>
    <property type="match status" value="1"/>
</dbReference>
<dbReference type="Gene3D" id="3.40.50.10680">
    <property type="entry name" value="CofD-like domains"/>
    <property type="match status" value="1"/>
</dbReference>
<dbReference type="SUPFAM" id="SSF142338">
    <property type="entry name" value="CofD-like"/>
    <property type="match status" value="1"/>
</dbReference>
<dbReference type="GO" id="GO:0043743">
    <property type="term" value="F:LPPG:FO 2-phospho-L-lactate transferase activity"/>
    <property type="evidence" value="ECO:0007669"/>
    <property type="project" value="UniProtKB-EC"/>
</dbReference>
<dbReference type="Gene3D" id="1.10.8.240">
    <property type="entry name" value="CofD-like domain"/>
    <property type="match status" value="1"/>
</dbReference>
<dbReference type="Pfam" id="PF01933">
    <property type="entry name" value="CofD"/>
    <property type="match status" value="1"/>
</dbReference>